<evidence type="ECO:0000313" key="1">
    <source>
        <dbReference type="EMBL" id="MBX39045.1"/>
    </source>
</evidence>
<accession>A0A2P2N988</accession>
<dbReference type="AlphaFoldDB" id="A0A2P2N988"/>
<protein>
    <submittedName>
        <fullName evidence="1">Uncharacterized protein</fullName>
    </submittedName>
</protein>
<reference evidence="1" key="1">
    <citation type="submission" date="2018-02" db="EMBL/GenBank/DDBJ databases">
        <title>Rhizophora mucronata_Transcriptome.</title>
        <authorList>
            <person name="Meera S.P."/>
            <person name="Sreeshan A."/>
            <person name="Augustine A."/>
        </authorList>
    </citation>
    <scope>NUCLEOTIDE SEQUENCE</scope>
    <source>
        <tissue evidence="1">Leaf</tissue>
    </source>
</reference>
<dbReference type="EMBL" id="GGEC01058561">
    <property type="protein sequence ID" value="MBX39045.1"/>
    <property type="molecule type" value="Transcribed_RNA"/>
</dbReference>
<name>A0A2P2N988_RHIMU</name>
<sequence>MQTIPINHHTPGYRILFKQVLKQLSSSRDASTSCV</sequence>
<proteinExistence type="predicted"/>
<organism evidence="1">
    <name type="scientific">Rhizophora mucronata</name>
    <name type="common">Asiatic mangrove</name>
    <dbReference type="NCBI Taxonomy" id="61149"/>
    <lineage>
        <taxon>Eukaryota</taxon>
        <taxon>Viridiplantae</taxon>
        <taxon>Streptophyta</taxon>
        <taxon>Embryophyta</taxon>
        <taxon>Tracheophyta</taxon>
        <taxon>Spermatophyta</taxon>
        <taxon>Magnoliopsida</taxon>
        <taxon>eudicotyledons</taxon>
        <taxon>Gunneridae</taxon>
        <taxon>Pentapetalae</taxon>
        <taxon>rosids</taxon>
        <taxon>fabids</taxon>
        <taxon>Malpighiales</taxon>
        <taxon>Rhizophoraceae</taxon>
        <taxon>Rhizophora</taxon>
    </lineage>
</organism>